<keyword evidence="3" id="KW-1185">Reference proteome</keyword>
<dbReference type="EMBL" id="KV017593">
    <property type="protein sequence ID" value="KZV18000.1"/>
    <property type="molecule type" value="Genomic_DNA"/>
</dbReference>
<organism evidence="2 3">
    <name type="scientific">Dorcoceras hygrometricum</name>
    <dbReference type="NCBI Taxonomy" id="472368"/>
    <lineage>
        <taxon>Eukaryota</taxon>
        <taxon>Viridiplantae</taxon>
        <taxon>Streptophyta</taxon>
        <taxon>Embryophyta</taxon>
        <taxon>Tracheophyta</taxon>
        <taxon>Spermatophyta</taxon>
        <taxon>Magnoliopsida</taxon>
        <taxon>eudicotyledons</taxon>
        <taxon>Gunneridae</taxon>
        <taxon>Pentapetalae</taxon>
        <taxon>asterids</taxon>
        <taxon>lamiids</taxon>
        <taxon>Lamiales</taxon>
        <taxon>Gesneriaceae</taxon>
        <taxon>Didymocarpoideae</taxon>
        <taxon>Trichosporeae</taxon>
        <taxon>Loxocarpinae</taxon>
        <taxon>Dorcoceras</taxon>
    </lineage>
</organism>
<gene>
    <name evidence="2" type="ORF">F511_40510</name>
</gene>
<evidence type="ECO:0000256" key="1">
    <source>
        <dbReference type="SAM" id="MobiDB-lite"/>
    </source>
</evidence>
<dbReference type="Proteomes" id="UP000250235">
    <property type="component" value="Unassembled WGS sequence"/>
</dbReference>
<accession>A0A2Z7A8L3</accession>
<evidence type="ECO:0000313" key="3">
    <source>
        <dbReference type="Proteomes" id="UP000250235"/>
    </source>
</evidence>
<dbReference type="AlphaFoldDB" id="A0A2Z7A8L3"/>
<reference evidence="2 3" key="1">
    <citation type="journal article" date="2015" name="Proc. Natl. Acad. Sci. U.S.A.">
        <title>The resurrection genome of Boea hygrometrica: A blueprint for survival of dehydration.</title>
        <authorList>
            <person name="Xiao L."/>
            <person name="Yang G."/>
            <person name="Zhang L."/>
            <person name="Yang X."/>
            <person name="Zhao S."/>
            <person name="Ji Z."/>
            <person name="Zhou Q."/>
            <person name="Hu M."/>
            <person name="Wang Y."/>
            <person name="Chen M."/>
            <person name="Xu Y."/>
            <person name="Jin H."/>
            <person name="Xiao X."/>
            <person name="Hu G."/>
            <person name="Bao F."/>
            <person name="Hu Y."/>
            <person name="Wan P."/>
            <person name="Li L."/>
            <person name="Deng X."/>
            <person name="Kuang T."/>
            <person name="Xiang C."/>
            <person name="Zhu J.K."/>
            <person name="Oliver M.J."/>
            <person name="He Y."/>
        </authorList>
    </citation>
    <scope>NUCLEOTIDE SEQUENCE [LARGE SCALE GENOMIC DNA]</scope>
    <source>
        <strain evidence="3">cv. XS01</strain>
    </source>
</reference>
<proteinExistence type="predicted"/>
<sequence length="106" mass="11868">MRKSIYASNGVAKDQLLLAFKLSFTTAFDSCRVPPPQAITMSFFGKYLREHKRVFFYSEDQEVLEQDNVQNDDVSQLDWDAAMSPSEGDNVLLTTPAVTATPTSNL</sequence>
<feature type="region of interest" description="Disordered" evidence="1">
    <location>
        <begin position="85"/>
        <end position="106"/>
    </location>
</feature>
<protein>
    <submittedName>
        <fullName evidence="2">Uncharacterized protein</fullName>
    </submittedName>
</protein>
<name>A0A2Z7A8L3_9LAMI</name>
<feature type="compositionally biased region" description="Low complexity" evidence="1">
    <location>
        <begin position="91"/>
        <end position="106"/>
    </location>
</feature>
<evidence type="ECO:0000313" key="2">
    <source>
        <dbReference type="EMBL" id="KZV18000.1"/>
    </source>
</evidence>